<organism evidence="1 2">
    <name type="scientific">Metarhizobium album</name>
    <dbReference type="NCBI Taxonomy" id="2182425"/>
    <lineage>
        <taxon>Bacteria</taxon>
        <taxon>Pseudomonadati</taxon>
        <taxon>Pseudomonadota</taxon>
        <taxon>Alphaproteobacteria</taxon>
        <taxon>Hyphomicrobiales</taxon>
        <taxon>Rhizobiaceae</taxon>
        <taxon>Metarhizobium</taxon>
    </lineage>
</organism>
<accession>A0A2U2DJR3</accession>
<dbReference type="Proteomes" id="UP000245252">
    <property type="component" value="Unassembled WGS sequence"/>
</dbReference>
<sequence>MTTTQFSDRRMPLREEEIEVCERVFRQLCLRQPPMTEAEREALASSIIYYFQTGVRNEGSLARLLA</sequence>
<protein>
    <submittedName>
        <fullName evidence="1">Uncharacterized protein</fullName>
    </submittedName>
</protein>
<name>A0A2U2DJR3_9HYPH</name>
<evidence type="ECO:0000313" key="2">
    <source>
        <dbReference type="Proteomes" id="UP000245252"/>
    </source>
</evidence>
<keyword evidence="2" id="KW-1185">Reference proteome</keyword>
<dbReference type="AlphaFoldDB" id="A0A2U2DJR3"/>
<gene>
    <name evidence="1" type="ORF">DEM27_25305</name>
</gene>
<comment type="caution">
    <text evidence="1">The sequence shown here is derived from an EMBL/GenBank/DDBJ whole genome shotgun (WGS) entry which is preliminary data.</text>
</comment>
<dbReference type="EMBL" id="QFBC01000015">
    <property type="protein sequence ID" value="PWE53556.1"/>
    <property type="molecule type" value="Genomic_DNA"/>
</dbReference>
<dbReference type="RefSeq" id="WP_109461027.1">
    <property type="nucleotide sequence ID" value="NZ_QFBC01000015.1"/>
</dbReference>
<reference evidence="1 2" key="1">
    <citation type="submission" date="2018-05" db="EMBL/GenBank/DDBJ databases">
        <title>The draft genome of strain NS-104.</title>
        <authorList>
            <person name="Hang P."/>
            <person name="Jiang J."/>
        </authorList>
    </citation>
    <scope>NUCLEOTIDE SEQUENCE [LARGE SCALE GENOMIC DNA]</scope>
    <source>
        <strain evidence="1 2">NS-104</strain>
    </source>
</reference>
<proteinExistence type="predicted"/>
<evidence type="ECO:0000313" key="1">
    <source>
        <dbReference type="EMBL" id="PWE53556.1"/>
    </source>
</evidence>
<dbReference type="OrthoDB" id="8283452at2"/>